<evidence type="ECO:0000313" key="1">
    <source>
        <dbReference type="EMBL" id="NHZ92837.1"/>
    </source>
</evidence>
<evidence type="ECO:0000313" key="2">
    <source>
        <dbReference type="Proteomes" id="UP000609726"/>
    </source>
</evidence>
<protein>
    <submittedName>
        <fullName evidence="1">Uncharacterized protein</fullName>
    </submittedName>
</protein>
<dbReference type="RefSeq" id="WP_166881528.1">
    <property type="nucleotide sequence ID" value="NZ_WHJH01000054.1"/>
</dbReference>
<organism evidence="1 2">
    <name type="scientific">Massilia mucilaginosa</name>
    <dbReference type="NCBI Taxonomy" id="2609282"/>
    <lineage>
        <taxon>Bacteria</taxon>
        <taxon>Pseudomonadati</taxon>
        <taxon>Pseudomonadota</taxon>
        <taxon>Betaproteobacteria</taxon>
        <taxon>Burkholderiales</taxon>
        <taxon>Oxalobacteraceae</taxon>
        <taxon>Telluria group</taxon>
        <taxon>Massilia</taxon>
    </lineage>
</organism>
<proteinExistence type="predicted"/>
<reference evidence="1 2" key="1">
    <citation type="submission" date="2019-10" db="EMBL/GenBank/DDBJ databases">
        <title>Taxonomy of Antarctic Massilia spp.: description of Massilia rubra sp. nov., Massilia aquatica sp. nov., Massilia mucilaginosa sp. nov., Massilia frigida sp. nov. isolated from streams, lakes and regoliths.</title>
        <authorList>
            <person name="Holochova P."/>
            <person name="Sedlacek I."/>
            <person name="Kralova S."/>
            <person name="Maslanova I."/>
            <person name="Busse H.-J."/>
            <person name="Stankova E."/>
            <person name="Vrbovska V."/>
            <person name="Kovarovic V."/>
            <person name="Bartak M."/>
            <person name="Svec P."/>
            <person name="Pantucek R."/>
        </authorList>
    </citation>
    <scope>NUCLEOTIDE SEQUENCE [LARGE SCALE GENOMIC DNA]</scope>
    <source>
        <strain evidence="1 2">CCM 8733</strain>
    </source>
</reference>
<sequence>MTARPHSEHLAANGPCDKYDLMRPEGVGAAPVYAAMRSDGADQIAAIRMLRQVYGLTLTEAKKVCVEVDTGRSIEHFQHGLVQEILKVLDDIPKK</sequence>
<gene>
    <name evidence="1" type="ORF">F2P45_28075</name>
</gene>
<name>A0ABX0P165_9BURK</name>
<accession>A0ABX0P165</accession>
<keyword evidence="2" id="KW-1185">Reference proteome</keyword>
<comment type="caution">
    <text evidence="1">The sequence shown here is derived from an EMBL/GenBank/DDBJ whole genome shotgun (WGS) entry which is preliminary data.</text>
</comment>
<dbReference type="Proteomes" id="UP000609726">
    <property type="component" value="Unassembled WGS sequence"/>
</dbReference>
<dbReference type="EMBL" id="WHJH01000054">
    <property type="protein sequence ID" value="NHZ92837.1"/>
    <property type="molecule type" value="Genomic_DNA"/>
</dbReference>